<dbReference type="CDD" id="cd02440">
    <property type="entry name" value="AdoMet_MTases"/>
    <property type="match status" value="1"/>
</dbReference>
<dbReference type="EC" id="2.1.1.-" evidence="3"/>
<organism evidence="3 4">
    <name type="scientific">Sphaerisporangium corydalis</name>
    <dbReference type="NCBI Taxonomy" id="1441875"/>
    <lineage>
        <taxon>Bacteria</taxon>
        <taxon>Bacillati</taxon>
        <taxon>Actinomycetota</taxon>
        <taxon>Actinomycetes</taxon>
        <taxon>Streptosporangiales</taxon>
        <taxon>Streptosporangiaceae</taxon>
        <taxon>Sphaerisporangium</taxon>
    </lineage>
</organism>
<evidence type="ECO:0000256" key="1">
    <source>
        <dbReference type="SAM" id="Phobius"/>
    </source>
</evidence>
<dbReference type="SUPFAM" id="SSF53335">
    <property type="entry name" value="S-adenosyl-L-methionine-dependent methyltransferases"/>
    <property type="match status" value="1"/>
</dbReference>
<accession>A0ABV9EU19</accession>
<gene>
    <name evidence="3" type="ORF">ACFO8L_36285</name>
</gene>
<dbReference type="Proteomes" id="UP001595891">
    <property type="component" value="Unassembled WGS sequence"/>
</dbReference>
<evidence type="ECO:0000259" key="2">
    <source>
        <dbReference type="Pfam" id="PF13649"/>
    </source>
</evidence>
<feature type="transmembrane region" description="Helical" evidence="1">
    <location>
        <begin position="18"/>
        <end position="39"/>
    </location>
</feature>
<comment type="caution">
    <text evidence="3">The sequence shown here is derived from an EMBL/GenBank/DDBJ whole genome shotgun (WGS) entry which is preliminary data.</text>
</comment>
<dbReference type="Gene3D" id="3.40.50.150">
    <property type="entry name" value="Vaccinia Virus protein VP39"/>
    <property type="match status" value="1"/>
</dbReference>
<keyword evidence="4" id="KW-1185">Reference proteome</keyword>
<keyword evidence="3" id="KW-0489">Methyltransferase</keyword>
<evidence type="ECO:0000313" key="3">
    <source>
        <dbReference type="EMBL" id="MFC4591599.1"/>
    </source>
</evidence>
<dbReference type="InterPro" id="IPR029063">
    <property type="entry name" value="SAM-dependent_MTases_sf"/>
</dbReference>
<dbReference type="GO" id="GO:0008168">
    <property type="term" value="F:methyltransferase activity"/>
    <property type="evidence" value="ECO:0007669"/>
    <property type="project" value="UniProtKB-KW"/>
</dbReference>
<reference evidence="4" key="1">
    <citation type="journal article" date="2019" name="Int. J. Syst. Evol. Microbiol.">
        <title>The Global Catalogue of Microorganisms (GCM) 10K type strain sequencing project: providing services to taxonomists for standard genome sequencing and annotation.</title>
        <authorList>
            <consortium name="The Broad Institute Genomics Platform"/>
            <consortium name="The Broad Institute Genome Sequencing Center for Infectious Disease"/>
            <person name="Wu L."/>
            <person name="Ma J."/>
        </authorList>
    </citation>
    <scope>NUCLEOTIDE SEQUENCE [LARGE SCALE GENOMIC DNA]</scope>
    <source>
        <strain evidence="4">CCUG 49560</strain>
    </source>
</reference>
<keyword evidence="1" id="KW-1133">Transmembrane helix</keyword>
<keyword evidence="3" id="KW-0808">Transferase</keyword>
<keyword evidence="1" id="KW-0472">Membrane</keyword>
<sequence>MSGVAVGRRPSYGVDAPLALLGLVAGAVIALAATIAALAARWPFAWLPALSAAYCAASASAYAHTTLRGKFKVWEEELGALRLGGAERVLDLGCGRGAVLNQVAALVPRGRATGIDLWRSVDQSGNAEEVTRRNAEAEGVSGQVELVTGDMRSLPFEDGSFDLVVSSLAVHNIPDAGGRERAITGAYRVLAPGGRLRIADFRHGEDYAIVLRALGAEEVTVRDLGWRFWYGAPWFGTRMVSARRPA</sequence>
<dbReference type="EMBL" id="JBHSFN010000034">
    <property type="protein sequence ID" value="MFC4591599.1"/>
    <property type="molecule type" value="Genomic_DNA"/>
</dbReference>
<dbReference type="InterPro" id="IPR041698">
    <property type="entry name" value="Methyltransf_25"/>
</dbReference>
<dbReference type="RefSeq" id="WP_262850282.1">
    <property type="nucleotide sequence ID" value="NZ_JANZYP010000100.1"/>
</dbReference>
<keyword evidence="1" id="KW-0812">Transmembrane</keyword>
<proteinExistence type="predicted"/>
<dbReference type="GO" id="GO:0032259">
    <property type="term" value="P:methylation"/>
    <property type="evidence" value="ECO:0007669"/>
    <property type="project" value="UniProtKB-KW"/>
</dbReference>
<dbReference type="PANTHER" id="PTHR45277:SF1">
    <property type="entry name" value="EXPRESSED PROTEIN"/>
    <property type="match status" value="1"/>
</dbReference>
<feature type="domain" description="Methyltransferase" evidence="2">
    <location>
        <begin position="89"/>
        <end position="194"/>
    </location>
</feature>
<name>A0ABV9EU19_9ACTN</name>
<protein>
    <submittedName>
        <fullName evidence="3">Class I SAM-dependent methyltransferase</fullName>
        <ecNumber evidence="3">2.1.1.-</ecNumber>
    </submittedName>
</protein>
<dbReference type="PANTHER" id="PTHR45277">
    <property type="entry name" value="EXPRESSED PROTEIN"/>
    <property type="match status" value="1"/>
</dbReference>
<evidence type="ECO:0000313" key="4">
    <source>
        <dbReference type="Proteomes" id="UP001595891"/>
    </source>
</evidence>
<dbReference type="Pfam" id="PF13649">
    <property type="entry name" value="Methyltransf_25"/>
    <property type="match status" value="1"/>
</dbReference>